<dbReference type="InterPro" id="IPR001264">
    <property type="entry name" value="Glyco_trans_51"/>
</dbReference>
<keyword evidence="18" id="KW-0573">Peptidoglycan synthesis</keyword>
<dbReference type="EC" id="3.4.16.4" evidence="6"/>
<evidence type="ECO:0000256" key="5">
    <source>
        <dbReference type="ARBA" id="ARBA00007739"/>
    </source>
</evidence>
<evidence type="ECO:0000256" key="18">
    <source>
        <dbReference type="ARBA" id="ARBA00022984"/>
    </source>
</evidence>
<dbReference type="InterPro" id="IPR012338">
    <property type="entry name" value="Beta-lactam/transpept-like"/>
</dbReference>
<dbReference type="SUPFAM" id="SSF56601">
    <property type="entry name" value="beta-lactamase/transpeptidase-like"/>
    <property type="match status" value="1"/>
</dbReference>
<keyword evidence="14 27" id="KW-0812">Transmembrane</keyword>
<evidence type="ECO:0000256" key="2">
    <source>
        <dbReference type="ARBA" id="ARBA00004249"/>
    </source>
</evidence>
<keyword evidence="17" id="KW-0735">Signal-anchor</keyword>
<evidence type="ECO:0000256" key="3">
    <source>
        <dbReference type="ARBA" id="ARBA00004752"/>
    </source>
</evidence>
<evidence type="ECO:0000256" key="20">
    <source>
        <dbReference type="ARBA" id="ARBA00023136"/>
    </source>
</evidence>
<dbReference type="NCBIfam" id="TIGR02074">
    <property type="entry name" value="PBP_1a_fam"/>
    <property type="match status" value="1"/>
</dbReference>
<dbReference type="InterPro" id="IPR031376">
    <property type="entry name" value="PCB_OB"/>
</dbReference>
<dbReference type="Gene3D" id="1.10.3810.10">
    <property type="entry name" value="Biosynthetic peptidoglycan transglycosylase-like"/>
    <property type="match status" value="1"/>
</dbReference>
<evidence type="ECO:0000256" key="15">
    <source>
        <dbReference type="ARBA" id="ARBA00022801"/>
    </source>
</evidence>
<dbReference type="SUPFAM" id="SSF53955">
    <property type="entry name" value="Lysozyme-like"/>
    <property type="match status" value="1"/>
</dbReference>
<keyword evidence="22" id="KW-0511">Multifunctional enzyme</keyword>
<feature type="domain" description="Glycosyl transferase family 51" evidence="29">
    <location>
        <begin position="56"/>
        <end position="229"/>
    </location>
</feature>
<dbReference type="InterPro" id="IPR001460">
    <property type="entry name" value="PCN-bd_Tpept"/>
</dbReference>
<keyword evidence="32" id="KW-1185">Reference proteome</keyword>
<evidence type="ECO:0000256" key="7">
    <source>
        <dbReference type="ARBA" id="ARBA00018638"/>
    </source>
</evidence>
<comment type="catalytic activity">
    <reaction evidence="24">
        <text>Preferential cleavage: (Ac)2-L-Lys-D-Ala-|-D-Ala. Also transpeptidation of peptidyl-alanyl moieties that are N-acyl substituents of D-alanine.</text>
        <dbReference type="EC" id="3.4.16.4"/>
    </reaction>
</comment>
<evidence type="ECO:0000256" key="13">
    <source>
        <dbReference type="ARBA" id="ARBA00022679"/>
    </source>
</evidence>
<comment type="similarity">
    <text evidence="4">In the C-terminal section; belongs to the transpeptidase family.</text>
</comment>
<keyword evidence="16" id="KW-0133">Cell shape</keyword>
<evidence type="ECO:0000256" key="8">
    <source>
        <dbReference type="ARBA" id="ARBA00022475"/>
    </source>
</evidence>
<keyword evidence="10" id="KW-0121">Carboxypeptidase</keyword>
<proteinExistence type="inferred from homology"/>
<dbReference type="Gene3D" id="3.40.710.10">
    <property type="entry name" value="DD-peptidase/beta-lactamase superfamily"/>
    <property type="match status" value="2"/>
</dbReference>
<dbReference type="InterPro" id="IPR050396">
    <property type="entry name" value="Glycosyltr_51/Transpeptidase"/>
</dbReference>
<dbReference type="RefSeq" id="WP_145238517.1">
    <property type="nucleotide sequence ID" value="NZ_VNFF01000010.1"/>
</dbReference>
<keyword evidence="15" id="KW-0378">Hydrolase</keyword>
<protein>
    <recommendedName>
        <fullName evidence="7">Penicillin-binding protein 1A</fullName>
        <ecNumber evidence="25">2.4.99.28</ecNumber>
        <ecNumber evidence="6">3.4.16.4</ecNumber>
    </recommendedName>
</protein>
<evidence type="ECO:0000256" key="26">
    <source>
        <dbReference type="ARBA" id="ARBA00049902"/>
    </source>
</evidence>
<keyword evidence="23" id="KW-0961">Cell wall biogenesis/degradation</keyword>
<keyword evidence="12" id="KW-0328">Glycosyltransferase</keyword>
<keyword evidence="20 27" id="KW-0472">Membrane</keyword>
<evidence type="ECO:0000256" key="17">
    <source>
        <dbReference type="ARBA" id="ARBA00022968"/>
    </source>
</evidence>
<evidence type="ECO:0000256" key="22">
    <source>
        <dbReference type="ARBA" id="ARBA00023268"/>
    </source>
</evidence>
<evidence type="ECO:0000256" key="24">
    <source>
        <dbReference type="ARBA" id="ARBA00034000"/>
    </source>
</evidence>
<evidence type="ECO:0000256" key="14">
    <source>
        <dbReference type="ARBA" id="ARBA00022692"/>
    </source>
</evidence>
<gene>
    <name evidence="31" type="ORF">FQP85_11895</name>
</gene>
<feature type="domain" description="Penicillin-binding protein transpeptidase" evidence="28">
    <location>
        <begin position="432"/>
        <end position="708"/>
    </location>
</feature>
<comment type="function">
    <text evidence="1">Cell wall formation. Synthesis of cross-linked peptidoglycan from the lipid intermediates. The enzyme has a penicillin-insensitive transglycosylase N-terminal domain (formation of linear glycan strands) and a penicillin-sensitive transpeptidase C-terminal domain (cross-linking of the peptide subunits).</text>
</comment>
<name>A0ABY3FCT8_9GAMM</name>
<evidence type="ECO:0000256" key="27">
    <source>
        <dbReference type="SAM" id="Phobius"/>
    </source>
</evidence>
<comment type="subcellular location">
    <subcellularLocation>
        <location evidence="2">Cell inner membrane</location>
        <topology evidence="2">Single-pass type II membrane protein</topology>
    </subcellularLocation>
</comment>
<keyword evidence="8" id="KW-1003">Cell membrane</keyword>
<evidence type="ECO:0000256" key="11">
    <source>
        <dbReference type="ARBA" id="ARBA00022670"/>
    </source>
</evidence>
<dbReference type="EMBL" id="VNFF01000010">
    <property type="protein sequence ID" value="TVU82870.1"/>
    <property type="molecule type" value="Genomic_DNA"/>
</dbReference>
<dbReference type="InterPro" id="IPR036950">
    <property type="entry name" value="PBP_transglycosylase"/>
</dbReference>
<dbReference type="PANTHER" id="PTHR32282:SF27">
    <property type="entry name" value="PENICILLIN-BINDING PROTEIN 1A"/>
    <property type="match status" value="1"/>
</dbReference>
<dbReference type="Proteomes" id="UP000317938">
    <property type="component" value="Unassembled WGS sequence"/>
</dbReference>
<keyword evidence="11" id="KW-0645">Protease</keyword>
<dbReference type="Pfam" id="PF00912">
    <property type="entry name" value="Transgly"/>
    <property type="match status" value="1"/>
</dbReference>
<keyword evidence="13" id="KW-0808">Transferase</keyword>
<evidence type="ECO:0000256" key="10">
    <source>
        <dbReference type="ARBA" id="ARBA00022645"/>
    </source>
</evidence>
<evidence type="ECO:0000256" key="4">
    <source>
        <dbReference type="ARBA" id="ARBA00007090"/>
    </source>
</evidence>
<comment type="caution">
    <text evidence="31">The sequence shown here is derived from an EMBL/GenBank/DDBJ whole genome shotgun (WGS) entry which is preliminary data.</text>
</comment>
<comment type="similarity">
    <text evidence="5">In the N-terminal section; belongs to the glycosyltransferase 51 family.</text>
</comment>
<evidence type="ECO:0000256" key="25">
    <source>
        <dbReference type="ARBA" id="ARBA00044770"/>
    </source>
</evidence>
<evidence type="ECO:0000256" key="16">
    <source>
        <dbReference type="ARBA" id="ARBA00022960"/>
    </source>
</evidence>
<comment type="catalytic activity">
    <reaction evidence="26">
        <text>[GlcNAc-(1-&gt;4)-Mur2Ac(oyl-L-Ala-gamma-D-Glu-L-Lys-D-Ala-D-Ala)](n)-di-trans,octa-cis-undecaprenyl diphosphate + beta-D-GlcNAc-(1-&gt;4)-Mur2Ac(oyl-L-Ala-gamma-D-Glu-L-Lys-D-Ala-D-Ala)-di-trans,octa-cis-undecaprenyl diphosphate = [GlcNAc-(1-&gt;4)-Mur2Ac(oyl-L-Ala-gamma-D-Glu-L-Lys-D-Ala-D-Ala)](n+1)-di-trans,octa-cis-undecaprenyl diphosphate + di-trans,octa-cis-undecaprenyl diphosphate + H(+)</text>
        <dbReference type="Rhea" id="RHEA:23708"/>
        <dbReference type="Rhea" id="RHEA-COMP:9602"/>
        <dbReference type="Rhea" id="RHEA-COMP:9603"/>
        <dbReference type="ChEBI" id="CHEBI:15378"/>
        <dbReference type="ChEBI" id="CHEBI:58405"/>
        <dbReference type="ChEBI" id="CHEBI:60033"/>
        <dbReference type="ChEBI" id="CHEBI:78435"/>
        <dbReference type="EC" id="2.4.99.28"/>
    </reaction>
</comment>
<evidence type="ECO:0000256" key="19">
    <source>
        <dbReference type="ARBA" id="ARBA00022989"/>
    </source>
</evidence>
<dbReference type="InterPro" id="IPR023346">
    <property type="entry name" value="Lysozyme-like_dom_sf"/>
</dbReference>
<organism evidence="31 32">
    <name type="scientific">Pseudoalteromonas neustonica</name>
    <dbReference type="NCBI Taxonomy" id="1840331"/>
    <lineage>
        <taxon>Bacteria</taxon>
        <taxon>Pseudomonadati</taxon>
        <taxon>Pseudomonadota</taxon>
        <taxon>Gammaproteobacteria</taxon>
        <taxon>Alteromonadales</taxon>
        <taxon>Pseudoalteromonadaceae</taxon>
        <taxon>Pseudoalteromonas</taxon>
    </lineage>
</organism>
<evidence type="ECO:0000256" key="1">
    <source>
        <dbReference type="ARBA" id="ARBA00002624"/>
    </source>
</evidence>
<evidence type="ECO:0000313" key="31">
    <source>
        <dbReference type="EMBL" id="TVU82870.1"/>
    </source>
</evidence>
<keyword evidence="19 27" id="KW-1133">Transmembrane helix</keyword>
<evidence type="ECO:0000313" key="32">
    <source>
        <dbReference type="Proteomes" id="UP000317938"/>
    </source>
</evidence>
<reference evidence="31 32" key="1">
    <citation type="submission" date="2019-07" db="EMBL/GenBank/DDBJ databases">
        <title>Diversity of Bacteria from Kongsfjorden, Arctic.</title>
        <authorList>
            <person name="Yu Y."/>
        </authorList>
    </citation>
    <scope>NUCLEOTIDE SEQUENCE [LARGE SCALE GENOMIC DNA]</scope>
    <source>
        <strain evidence="31 32">SM1927</strain>
    </source>
</reference>
<evidence type="ECO:0000256" key="9">
    <source>
        <dbReference type="ARBA" id="ARBA00022519"/>
    </source>
</evidence>
<feature type="transmembrane region" description="Helical" evidence="27">
    <location>
        <begin position="7"/>
        <end position="29"/>
    </location>
</feature>
<evidence type="ECO:0000256" key="12">
    <source>
        <dbReference type="ARBA" id="ARBA00022676"/>
    </source>
</evidence>
<evidence type="ECO:0000256" key="6">
    <source>
        <dbReference type="ARBA" id="ARBA00012448"/>
    </source>
</evidence>
<dbReference type="EC" id="2.4.99.28" evidence="25"/>
<sequence length="831" mass="92478">MILLKRTLQFFIICAFLGLITLVSLYYYVKSDIPSVQVLKDVQLQTPMQVFSKDGLLINQFGEKRRIPVTIEEIPQPLINAILATEDNRFYDHIGIDPIGILRSALVLISTGEKKQGASTITMQLARNFFLTREKAYIRKVKEIFIALHIENLLTKDEILALYLNKIELGNRAFGIGAAAQVYYGKQLNELTLAQMAMIAGLPKAPSALNPIRNPVRAKARRNVVLRRMLDEGYISQADYNQSSQEPITAKFHGAEIDLYAPYISEMVRAEMVARYGYEKAYNTGFKVYTSVESDVQAAAQKALVDNLHAYDMRHGYRGPEQQLWDFETQPALSSSEILAKLEPVKEIAPLLTAAVLSVGEQTATVLLKSGEQVTLDWDNLKWARKYITRYRQGFPPKIAADILNPGEQIWLRKNDDGSYLLSQLPEASSALVSLDPNDGRIKAIVGGYSFEQSQYNRAVQAKRQVGSNIKPFIYSAALNNGYTLASILNDAPINQWDKSLGVAWRPKNSPAVYNGPIRIRRALAQSKNVISVRLLRGVGLQRTADHLLKFGFQNNDINRSESLALGSASITPLELARGMSTFANGGHLITPYFINEIQDSAGNVLFKTKPLLACDPVTPQLTMTQFESTTGLNTSQTANHCAPRIISKQNAFLIADAMNSAIWGGGSWAHKTGWSGTGWRAQVLDRRDLSGKTGTTNDSVDTWFSGFNRNVMTSVWVGFDNPGNPLGRSTYNNNMDNTQISGAESGAKTAQPAWIDFMRVALKDKPEAPIEPPEGLVSVRIDLATGLLSQKNDYTSRFEYFEKGTSPTKYVMQHVENVFEEETKTEEELF</sequence>
<dbReference type="Pfam" id="PF17092">
    <property type="entry name" value="PCB_OB"/>
    <property type="match status" value="1"/>
</dbReference>
<evidence type="ECO:0000259" key="29">
    <source>
        <dbReference type="Pfam" id="PF00912"/>
    </source>
</evidence>
<evidence type="ECO:0000256" key="23">
    <source>
        <dbReference type="ARBA" id="ARBA00023316"/>
    </source>
</evidence>
<accession>A0ABY3FCT8</accession>
<keyword evidence="9" id="KW-0997">Cell inner membrane</keyword>
<comment type="pathway">
    <text evidence="3">Cell wall biogenesis; peptidoglycan biosynthesis.</text>
</comment>
<keyword evidence="21" id="KW-0046">Antibiotic resistance</keyword>
<dbReference type="PANTHER" id="PTHR32282">
    <property type="entry name" value="BINDING PROTEIN TRANSPEPTIDASE, PUTATIVE-RELATED"/>
    <property type="match status" value="1"/>
</dbReference>
<dbReference type="Pfam" id="PF00905">
    <property type="entry name" value="Transpeptidase"/>
    <property type="match status" value="1"/>
</dbReference>
<feature type="domain" description="Penicillin-binding protein OB-like" evidence="30">
    <location>
        <begin position="317"/>
        <end position="428"/>
    </location>
</feature>
<evidence type="ECO:0000259" key="30">
    <source>
        <dbReference type="Pfam" id="PF17092"/>
    </source>
</evidence>
<evidence type="ECO:0000256" key="21">
    <source>
        <dbReference type="ARBA" id="ARBA00023251"/>
    </source>
</evidence>
<evidence type="ECO:0000259" key="28">
    <source>
        <dbReference type="Pfam" id="PF00905"/>
    </source>
</evidence>